<dbReference type="Gramene" id="Pp3c3_12060V3.2">
    <property type="protein sequence ID" value="PAC:32941645.CDS.1"/>
    <property type="gene ID" value="Pp3c3_12060"/>
</dbReference>
<protein>
    <submittedName>
        <fullName evidence="1 2">Uncharacterized protein</fullName>
    </submittedName>
</protein>
<proteinExistence type="predicted"/>
<dbReference type="EnsemblPlants" id="Pp3c3_12060V3.2">
    <property type="protein sequence ID" value="PAC:32941645.CDS.1"/>
    <property type="gene ID" value="Pp3c3_12060"/>
</dbReference>
<name>A0A2K1KU79_PHYPA</name>
<keyword evidence="3" id="KW-1185">Reference proteome</keyword>
<reference evidence="1 3" key="1">
    <citation type="journal article" date="2008" name="Science">
        <title>The Physcomitrella genome reveals evolutionary insights into the conquest of land by plants.</title>
        <authorList>
            <person name="Rensing S."/>
            <person name="Lang D."/>
            <person name="Zimmer A."/>
            <person name="Terry A."/>
            <person name="Salamov A."/>
            <person name="Shapiro H."/>
            <person name="Nishiyama T."/>
            <person name="Perroud P.-F."/>
            <person name="Lindquist E."/>
            <person name="Kamisugi Y."/>
            <person name="Tanahashi T."/>
            <person name="Sakakibara K."/>
            <person name="Fujita T."/>
            <person name="Oishi K."/>
            <person name="Shin-I T."/>
            <person name="Kuroki Y."/>
            <person name="Toyoda A."/>
            <person name="Suzuki Y."/>
            <person name="Hashimoto A."/>
            <person name="Yamaguchi K."/>
            <person name="Sugano A."/>
            <person name="Kohara Y."/>
            <person name="Fujiyama A."/>
            <person name="Anterola A."/>
            <person name="Aoki S."/>
            <person name="Ashton N."/>
            <person name="Barbazuk W.B."/>
            <person name="Barker E."/>
            <person name="Bennetzen J."/>
            <person name="Bezanilla M."/>
            <person name="Blankenship R."/>
            <person name="Cho S.H."/>
            <person name="Dutcher S."/>
            <person name="Estelle M."/>
            <person name="Fawcett J.A."/>
            <person name="Gundlach H."/>
            <person name="Hanada K."/>
            <person name="Heyl A."/>
            <person name="Hicks K.A."/>
            <person name="Hugh J."/>
            <person name="Lohr M."/>
            <person name="Mayer K."/>
            <person name="Melkozernov A."/>
            <person name="Murata T."/>
            <person name="Nelson D."/>
            <person name="Pils B."/>
            <person name="Prigge M."/>
            <person name="Reiss B."/>
            <person name="Renner T."/>
            <person name="Rombauts S."/>
            <person name="Rushton P."/>
            <person name="Sanderfoot A."/>
            <person name="Schween G."/>
            <person name="Shiu S.-H."/>
            <person name="Stueber K."/>
            <person name="Theodoulou F.L."/>
            <person name="Tu H."/>
            <person name="Van de Peer Y."/>
            <person name="Verrier P.J."/>
            <person name="Waters E."/>
            <person name="Wood A."/>
            <person name="Yang L."/>
            <person name="Cove D."/>
            <person name="Cuming A."/>
            <person name="Hasebe M."/>
            <person name="Lucas S."/>
            <person name="Mishler D.B."/>
            <person name="Reski R."/>
            <person name="Grigoriev I."/>
            <person name="Quatrano R.S."/>
            <person name="Boore J.L."/>
        </authorList>
    </citation>
    <scope>NUCLEOTIDE SEQUENCE [LARGE SCALE GENOMIC DNA]</scope>
    <source>
        <strain evidence="2 3">cv. Gransden 2004</strain>
    </source>
</reference>
<dbReference type="Proteomes" id="UP000006727">
    <property type="component" value="Chromosome 3"/>
</dbReference>
<organism evidence="1">
    <name type="scientific">Physcomitrium patens</name>
    <name type="common">Spreading-leaved earth moss</name>
    <name type="synonym">Physcomitrella patens</name>
    <dbReference type="NCBI Taxonomy" id="3218"/>
    <lineage>
        <taxon>Eukaryota</taxon>
        <taxon>Viridiplantae</taxon>
        <taxon>Streptophyta</taxon>
        <taxon>Embryophyta</taxon>
        <taxon>Bryophyta</taxon>
        <taxon>Bryophytina</taxon>
        <taxon>Bryopsida</taxon>
        <taxon>Funariidae</taxon>
        <taxon>Funariales</taxon>
        <taxon>Funariaceae</taxon>
        <taxon>Physcomitrium</taxon>
    </lineage>
</organism>
<dbReference type="Gramene" id="Pp3c3_12060V3.1">
    <property type="protein sequence ID" value="PAC:32941644.CDS.1"/>
    <property type="gene ID" value="Pp3c3_12060"/>
</dbReference>
<dbReference type="AlphaFoldDB" id="A0A2K1KU79"/>
<evidence type="ECO:0000313" key="1">
    <source>
        <dbReference type="EMBL" id="PNR57328.1"/>
    </source>
</evidence>
<gene>
    <name evidence="1" type="ORF">PHYPA_004322</name>
</gene>
<evidence type="ECO:0000313" key="2">
    <source>
        <dbReference type="EnsemblPlants" id="PAC:32941644.CDS.1"/>
    </source>
</evidence>
<reference evidence="1 3" key="2">
    <citation type="journal article" date="2018" name="Plant J.">
        <title>The Physcomitrella patens chromosome-scale assembly reveals moss genome structure and evolution.</title>
        <authorList>
            <person name="Lang D."/>
            <person name="Ullrich K.K."/>
            <person name="Murat F."/>
            <person name="Fuchs J."/>
            <person name="Jenkins J."/>
            <person name="Haas F.B."/>
            <person name="Piednoel M."/>
            <person name="Gundlach H."/>
            <person name="Van Bel M."/>
            <person name="Meyberg R."/>
            <person name="Vives C."/>
            <person name="Morata J."/>
            <person name="Symeonidi A."/>
            <person name="Hiss M."/>
            <person name="Muchero W."/>
            <person name="Kamisugi Y."/>
            <person name="Saleh O."/>
            <person name="Blanc G."/>
            <person name="Decker E.L."/>
            <person name="van Gessel N."/>
            <person name="Grimwood J."/>
            <person name="Hayes R.D."/>
            <person name="Graham S.W."/>
            <person name="Gunter L.E."/>
            <person name="McDaniel S.F."/>
            <person name="Hoernstein S.N.W."/>
            <person name="Larsson A."/>
            <person name="Li F.W."/>
            <person name="Perroud P.F."/>
            <person name="Phillips J."/>
            <person name="Ranjan P."/>
            <person name="Rokshar D.S."/>
            <person name="Rothfels C.J."/>
            <person name="Schneider L."/>
            <person name="Shu S."/>
            <person name="Stevenson D.W."/>
            <person name="Thummler F."/>
            <person name="Tillich M."/>
            <person name="Villarreal Aguilar J.C."/>
            <person name="Widiez T."/>
            <person name="Wong G.K."/>
            <person name="Wymore A."/>
            <person name="Zhang Y."/>
            <person name="Zimmer A.D."/>
            <person name="Quatrano R.S."/>
            <person name="Mayer K.F.X."/>
            <person name="Goodstein D."/>
            <person name="Casacuberta J.M."/>
            <person name="Vandepoele K."/>
            <person name="Reski R."/>
            <person name="Cuming A.C."/>
            <person name="Tuskan G.A."/>
            <person name="Maumus F."/>
            <person name="Salse J."/>
            <person name="Schmutz J."/>
            <person name="Rensing S.A."/>
        </authorList>
    </citation>
    <scope>NUCLEOTIDE SEQUENCE [LARGE SCALE GENOMIC DNA]</scope>
    <source>
        <strain evidence="2 3">cv. Gransden 2004</strain>
    </source>
</reference>
<evidence type="ECO:0000313" key="3">
    <source>
        <dbReference type="Proteomes" id="UP000006727"/>
    </source>
</evidence>
<accession>A0A2K1KU79</accession>
<dbReference type="EMBL" id="ABEU02000003">
    <property type="protein sequence ID" value="PNR57328.1"/>
    <property type="molecule type" value="Genomic_DNA"/>
</dbReference>
<dbReference type="InParanoid" id="A0A2K1KU79"/>
<reference evidence="2" key="3">
    <citation type="submission" date="2020-12" db="UniProtKB">
        <authorList>
            <consortium name="EnsemblPlants"/>
        </authorList>
    </citation>
    <scope>IDENTIFICATION</scope>
</reference>
<sequence>MGEKDCTAREELLSKARRVVASRSACVTPRDSAATEASILAQDGPLDKLTNHCHFFIFYFISSLIFSYQ</sequence>
<dbReference type="EnsemblPlants" id="Pp3c3_12060V3.1">
    <property type="protein sequence ID" value="PAC:32941644.CDS.1"/>
    <property type="gene ID" value="Pp3c3_12060"/>
</dbReference>